<reference evidence="3" key="1">
    <citation type="submission" date="2016-10" db="EMBL/GenBank/DDBJ databases">
        <authorList>
            <person name="Varghese N."/>
            <person name="Submissions S."/>
        </authorList>
    </citation>
    <scope>NUCLEOTIDE SEQUENCE [LARGE SCALE GENOMIC DNA]</scope>
    <source>
        <strain evidence="3">DSM 17834</strain>
    </source>
</reference>
<dbReference type="Proteomes" id="UP000198784">
    <property type="component" value="Unassembled WGS sequence"/>
</dbReference>
<dbReference type="AlphaFoldDB" id="A0A1I5XDZ0"/>
<sequence length="35" mass="3935">MISVPETLPDDPILLKQLLLSLHEQMSSKDKEITA</sequence>
<evidence type="ECO:0000313" key="2">
    <source>
        <dbReference type="EMBL" id="SFQ33275.1"/>
    </source>
</evidence>
<dbReference type="EMBL" id="FOWX01000068">
    <property type="protein sequence ID" value="SFQ33275.1"/>
    <property type="molecule type" value="Genomic_DNA"/>
</dbReference>
<feature type="non-terminal residue" evidence="1">
    <location>
        <position position="35"/>
    </location>
</feature>
<evidence type="ECO:0000313" key="1">
    <source>
        <dbReference type="EMBL" id="SFQ30151.1"/>
    </source>
</evidence>
<keyword evidence="3" id="KW-1185">Reference proteome</keyword>
<dbReference type="EMBL" id="FOWX01000056">
    <property type="protein sequence ID" value="SFQ30151.1"/>
    <property type="molecule type" value="Genomic_DNA"/>
</dbReference>
<evidence type="ECO:0000313" key="3">
    <source>
        <dbReference type="Proteomes" id="UP000198784"/>
    </source>
</evidence>
<name>A0A1I5XDZ0_9PSED</name>
<accession>A0A1I5XDZ0</accession>
<reference evidence="1" key="2">
    <citation type="submission" date="2016-10" db="EMBL/GenBank/DDBJ databases">
        <authorList>
            <person name="de Groot N.N."/>
        </authorList>
    </citation>
    <scope>NUCLEOTIDE SEQUENCE [LARGE SCALE GENOMIC DNA]</scope>
    <source>
        <strain evidence="1">DSM 17834</strain>
    </source>
</reference>
<gene>
    <name evidence="1" type="ORF">SAMN05216190_15615</name>
    <name evidence="2" type="ORF">SAMN05216190_16810</name>
</gene>
<organism evidence="1 3">
    <name type="scientific">Pseudomonas borbori</name>
    <dbReference type="NCBI Taxonomy" id="289003"/>
    <lineage>
        <taxon>Bacteria</taxon>
        <taxon>Pseudomonadati</taxon>
        <taxon>Pseudomonadota</taxon>
        <taxon>Gammaproteobacteria</taxon>
        <taxon>Pseudomonadales</taxon>
        <taxon>Pseudomonadaceae</taxon>
        <taxon>Pseudomonas</taxon>
    </lineage>
</organism>
<protein>
    <submittedName>
        <fullName evidence="1">Uncharacterized protein</fullName>
    </submittedName>
</protein>
<proteinExistence type="predicted"/>